<keyword evidence="4" id="KW-1185">Reference proteome</keyword>
<evidence type="ECO:0000256" key="1">
    <source>
        <dbReference type="ARBA" id="ARBA00023054"/>
    </source>
</evidence>
<sequence>MEKEGFGYHDFLLHFLLLVCREFLDRLYNSLLSKDIHFSGDVKEKELTDMCLVAKGKENHLGILLSGATGHQKEEASGCEMHPFPCSALLTCFGSARETAPFDQPGPAEAPSTIDAQPSADDGAQDGHPTSTREERPCCTSERNSGTDGDSSNRDPGQPASDPEECPAALADRPDCDSAPFHTPIPRPSIVGMPRKEEEMEGESVCLELEHQVVSGIQIEDSDLTEDTELKDPYLTSRSIMAEPDYIDDDNPELIKPQKLINPVKTSRNHQDLHRELLMNQKRGLAPQNKPELQKVMEKRKRDQVIKQQKEEEAQKKKSDLEIELMKRQQKLEQLELEKQKIQEEQENAPEFVKVKGNLRRTGQEAAETQDS</sequence>
<dbReference type="GeneTree" id="ENSGT00390000011228"/>
<feature type="region of interest" description="Disordered" evidence="2">
    <location>
        <begin position="100"/>
        <end position="201"/>
    </location>
</feature>
<dbReference type="InterPro" id="IPR009533">
    <property type="entry name" value="FAM107"/>
</dbReference>
<feature type="region of interest" description="Disordered" evidence="2">
    <location>
        <begin position="342"/>
        <end position="372"/>
    </location>
</feature>
<dbReference type="Bgee" id="ENSOANG00000048760">
    <property type="expression patterns" value="Expressed in fibroblast and 8 other cell types or tissues"/>
</dbReference>
<dbReference type="Proteomes" id="UP000002279">
    <property type="component" value="Unplaced"/>
</dbReference>
<protein>
    <submittedName>
        <fullName evidence="3">Family with sequence similarity 107 member B</fullName>
    </submittedName>
</protein>
<dbReference type="AlphaFoldDB" id="A0A6I8P5X4"/>
<name>A0A6I8P5X4_ORNAN</name>
<dbReference type="InParanoid" id="A0A6I8P5X4"/>
<organism evidence="3 4">
    <name type="scientific">Ornithorhynchus anatinus</name>
    <name type="common">Duckbill platypus</name>
    <dbReference type="NCBI Taxonomy" id="9258"/>
    <lineage>
        <taxon>Eukaryota</taxon>
        <taxon>Metazoa</taxon>
        <taxon>Chordata</taxon>
        <taxon>Craniata</taxon>
        <taxon>Vertebrata</taxon>
        <taxon>Euteleostomi</taxon>
        <taxon>Mammalia</taxon>
        <taxon>Monotremata</taxon>
        <taxon>Ornithorhynchidae</taxon>
        <taxon>Ornithorhynchus</taxon>
    </lineage>
</organism>
<reference evidence="3" key="2">
    <citation type="submission" date="2025-09" db="UniProtKB">
        <authorList>
            <consortium name="Ensembl"/>
        </authorList>
    </citation>
    <scope>IDENTIFICATION</scope>
    <source>
        <strain evidence="3">Glennie</strain>
    </source>
</reference>
<accession>A0A6I8P5X4</accession>
<feature type="compositionally biased region" description="Polar residues" evidence="2">
    <location>
        <begin position="141"/>
        <end position="150"/>
    </location>
</feature>
<evidence type="ECO:0000256" key="2">
    <source>
        <dbReference type="SAM" id="MobiDB-lite"/>
    </source>
</evidence>
<feature type="region of interest" description="Disordered" evidence="2">
    <location>
        <begin position="261"/>
        <end position="321"/>
    </location>
</feature>
<dbReference type="PANTHER" id="PTHR16768:SF1">
    <property type="entry name" value="PROTEIN FAM107B"/>
    <property type="match status" value="1"/>
</dbReference>
<gene>
    <name evidence="3" type="primary">FAM107B</name>
</gene>
<evidence type="ECO:0000313" key="3">
    <source>
        <dbReference type="Ensembl" id="ENSOANP00000047796.1"/>
    </source>
</evidence>
<evidence type="ECO:0000313" key="4">
    <source>
        <dbReference type="Proteomes" id="UP000002279"/>
    </source>
</evidence>
<keyword evidence="1" id="KW-0175">Coiled coil</keyword>
<proteinExistence type="predicted"/>
<dbReference type="Ensembl" id="ENSOANT00000051392.1">
    <property type="protein sequence ID" value="ENSOANP00000047796.1"/>
    <property type="gene ID" value="ENSOANG00000048760.1"/>
</dbReference>
<dbReference type="PANTHER" id="PTHR16768">
    <property type="entry name" value="DOWN REGULATED IN RENAL CARCINOMA 1/TU3A"/>
    <property type="match status" value="1"/>
</dbReference>
<reference evidence="3" key="1">
    <citation type="submission" date="2025-08" db="UniProtKB">
        <authorList>
            <consortium name="Ensembl"/>
        </authorList>
    </citation>
    <scope>IDENTIFICATION</scope>
    <source>
        <strain evidence="3">Glennie</strain>
    </source>
</reference>
<dbReference type="Pfam" id="PF06625">
    <property type="entry name" value="DUF1151"/>
    <property type="match status" value="1"/>
</dbReference>
<feature type="compositionally biased region" description="Basic and acidic residues" evidence="2">
    <location>
        <begin position="292"/>
        <end position="321"/>
    </location>
</feature>